<feature type="transmembrane region" description="Helical" evidence="1">
    <location>
        <begin position="17"/>
        <end position="36"/>
    </location>
</feature>
<evidence type="ECO:0000256" key="1">
    <source>
        <dbReference type="SAM" id="Phobius"/>
    </source>
</evidence>
<keyword evidence="1" id="KW-1133">Transmembrane helix</keyword>
<gene>
    <name evidence="3" type="ORF">WG901_01075</name>
</gene>
<dbReference type="PANTHER" id="PTHR30590">
    <property type="entry name" value="INNER MEMBRANE PROTEIN"/>
    <property type="match status" value="1"/>
</dbReference>
<dbReference type="InterPro" id="IPR007349">
    <property type="entry name" value="DUF418"/>
</dbReference>
<comment type="caution">
    <text evidence="3">The sequence shown here is derived from an EMBL/GenBank/DDBJ whole genome shotgun (WGS) entry which is preliminary data.</text>
</comment>
<evidence type="ECO:0000313" key="4">
    <source>
        <dbReference type="Proteomes" id="UP001361239"/>
    </source>
</evidence>
<feature type="domain" description="DUF418" evidence="2">
    <location>
        <begin position="245"/>
        <end position="404"/>
    </location>
</feature>
<proteinExistence type="predicted"/>
<dbReference type="Proteomes" id="UP001361239">
    <property type="component" value="Unassembled WGS sequence"/>
</dbReference>
<keyword evidence="1" id="KW-0472">Membrane</keyword>
<dbReference type="Pfam" id="PF04235">
    <property type="entry name" value="DUF418"/>
    <property type="match status" value="1"/>
</dbReference>
<name>A0ABU8RQF4_9SPHN</name>
<feature type="transmembrane region" description="Helical" evidence="1">
    <location>
        <begin position="106"/>
        <end position="136"/>
    </location>
</feature>
<feature type="transmembrane region" description="Helical" evidence="1">
    <location>
        <begin position="294"/>
        <end position="317"/>
    </location>
</feature>
<reference evidence="3 4" key="1">
    <citation type="submission" date="2024-03" db="EMBL/GenBank/DDBJ databases">
        <authorList>
            <person name="Jo J.-H."/>
        </authorList>
    </citation>
    <scope>NUCLEOTIDE SEQUENCE [LARGE SCALE GENOMIC DNA]</scope>
    <source>
        <strain evidence="3 4">PS1R-30</strain>
    </source>
</reference>
<feature type="transmembrane region" description="Helical" evidence="1">
    <location>
        <begin position="338"/>
        <end position="356"/>
    </location>
</feature>
<feature type="transmembrane region" description="Helical" evidence="1">
    <location>
        <begin position="56"/>
        <end position="85"/>
    </location>
</feature>
<dbReference type="RefSeq" id="WP_339585178.1">
    <property type="nucleotide sequence ID" value="NZ_JBBHJZ010000001.1"/>
</dbReference>
<evidence type="ECO:0000259" key="2">
    <source>
        <dbReference type="Pfam" id="PF04235"/>
    </source>
</evidence>
<feature type="transmembrane region" description="Helical" evidence="1">
    <location>
        <begin position="258"/>
        <end position="282"/>
    </location>
</feature>
<sequence length="416" mass="45863">MPPAEERPDDRISSLDLIRGVAVLGILAVNIAAFAGPSTAALTPQVPVVPTPLDEAAFAGMFVLFEGKMRALFTLLFGASLVLFIDRAEAKGRDGEILQMRRLGWLLLFGLAHFFLFWWGDILFLYALSGIAVMFLREIPRVPLVTGALIAFLGWHLAGTLEDLPAVHAEEQARLGLASAVQAKAHAAYLAEFHARTARELAEYALGFGDQILAKLRDRPFWSLETAWPSLGETIPLMLIGTVLLQSGFFSGIWPRRWLWAVAGLGLAIGLAMTLPILAWLWERHFPPRAMTSAILYWTAVPHLAMALAYAALLVLAAPRLARTWFGRKLAAAGRMAFTNYLASTVLMTAIFYGWGLGLIGTVGHAGQFAFVLLGWALMLGWSESWLARFRQGPLEWLWRSLTERGFLPIRRISAT</sequence>
<accession>A0ABU8RQF4</accession>
<dbReference type="EMBL" id="JBBHJZ010000001">
    <property type="protein sequence ID" value="MEJ5975211.1"/>
    <property type="molecule type" value="Genomic_DNA"/>
</dbReference>
<feature type="transmembrane region" description="Helical" evidence="1">
    <location>
        <begin position="227"/>
        <end position="246"/>
    </location>
</feature>
<keyword evidence="4" id="KW-1185">Reference proteome</keyword>
<dbReference type="InterPro" id="IPR052529">
    <property type="entry name" value="Bact_Transport_Assoc"/>
</dbReference>
<dbReference type="PANTHER" id="PTHR30590:SF2">
    <property type="entry name" value="INNER MEMBRANE PROTEIN"/>
    <property type="match status" value="1"/>
</dbReference>
<protein>
    <submittedName>
        <fullName evidence="3">DUF418 domain-containing protein</fullName>
    </submittedName>
</protein>
<evidence type="ECO:0000313" key="3">
    <source>
        <dbReference type="EMBL" id="MEJ5975211.1"/>
    </source>
</evidence>
<feature type="transmembrane region" description="Helical" evidence="1">
    <location>
        <begin position="362"/>
        <end position="382"/>
    </location>
</feature>
<keyword evidence="1" id="KW-0812">Transmembrane</keyword>
<organism evidence="3 4">
    <name type="scientific">Novosphingobium anseongense</name>
    <dbReference type="NCBI Taxonomy" id="3133436"/>
    <lineage>
        <taxon>Bacteria</taxon>
        <taxon>Pseudomonadati</taxon>
        <taxon>Pseudomonadota</taxon>
        <taxon>Alphaproteobacteria</taxon>
        <taxon>Sphingomonadales</taxon>
        <taxon>Sphingomonadaceae</taxon>
        <taxon>Novosphingobium</taxon>
    </lineage>
</organism>